<evidence type="ECO:0000256" key="3">
    <source>
        <dbReference type="ARBA" id="ARBA00022764"/>
    </source>
</evidence>
<keyword evidence="3" id="KW-0574">Periplasm</keyword>
<organism evidence="5 6">
    <name type="scientific">Thioclava sediminum</name>
    <dbReference type="NCBI Taxonomy" id="1915319"/>
    <lineage>
        <taxon>Bacteria</taxon>
        <taxon>Pseudomonadati</taxon>
        <taxon>Pseudomonadota</taxon>
        <taxon>Alphaproteobacteria</taxon>
        <taxon>Rhodobacterales</taxon>
        <taxon>Paracoccaceae</taxon>
        <taxon>Thioclava</taxon>
    </lineage>
</organism>
<sequence>MTIRSKVAALALGAALVAGSASAEEMKFANFMPAGHPYVGSTFQPFADEVAAKTDGDVTVKLYNGGELGAGPVEQYSRVVDGVAEFAVSLPGYTASQFPLTLLAELPGVLDEQSGTADLEKHLDLFSSEYRRTHLVALWSSAENLLFTRDKAVHSPDDLKGMKIRVPSRNTGLLVEAWGGTPVSMPVSEIYNAMQTGVIDGAMIDGTGINAFKLGEVANYITMGMKTTNSPFFILMNRDAYASLSDEDKAAIDAVGKDAAMHGQQSQLAVAQKGIEGFKNTEGKEVIELSADEAKAFDELSAGIVSDVVEKTGGDAQKIVDTLKADK</sequence>
<dbReference type="EMBL" id="MPZV01000002">
    <property type="protein sequence ID" value="OOY24757.1"/>
    <property type="molecule type" value="Genomic_DNA"/>
</dbReference>
<comment type="caution">
    <text evidence="5">The sequence shown here is derived from an EMBL/GenBank/DDBJ whole genome shotgun (WGS) entry which is preliminary data.</text>
</comment>
<evidence type="ECO:0000256" key="4">
    <source>
        <dbReference type="SAM" id="SignalP"/>
    </source>
</evidence>
<evidence type="ECO:0000313" key="5">
    <source>
        <dbReference type="EMBL" id="OOY24757.1"/>
    </source>
</evidence>
<reference evidence="5 6" key="1">
    <citation type="submission" date="2016-11" db="EMBL/GenBank/DDBJ databases">
        <title>A multilocus sequence analysis scheme for characterization of bacteria in the genus Thioclava.</title>
        <authorList>
            <person name="Liu Y."/>
            <person name="Shao Z."/>
        </authorList>
    </citation>
    <scope>NUCLEOTIDE SEQUENCE [LARGE SCALE GENOMIC DNA]</scope>
    <source>
        <strain evidence="5 6">TAW-CT134</strain>
    </source>
</reference>
<feature type="signal peptide" evidence="4">
    <location>
        <begin position="1"/>
        <end position="23"/>
    </location>
</feature>
<name>A0ABX3MYJ4_9RHOB</name>
<dbReference type="PANTHER" id="PTHR33376:SF15">
    <property type="entry name" value="BLL6794 PROTEIN"/>
    <property type="match status" value="1"/>
</dbReference>
<evidence type="ECO:0000256" key="2">
    <source>
        <dbReference type="ARBA" id="ARBA00022729"/>
    </source>
</evidence>
<accession>A0ABX3MYJ4</accession>
<dbReference type="InterPro" id="IPR018389">
    <property type="entry name" value="DctP_fam"/>
</dbReference>
<comment type="subcellular location">
    <subcellularLocation>
        <location evidence="1">Periplasm</location>
    </subcellularLocation>
</comment>
<gene>
    <name evidence="5" type="ORF">BMI91_12185</name>
</gene>
<dbReference type="CDD" id="cd13665">
    <property type="entry name" value="PBP2_TRAP_Dctp3_4"/>
    <property type="match status" value="1"/>
</dbReference>
<protein>
    <submittedName>
        <fullName evidence="5">ABC transporter substrate-binding protein</fullName>
    </submittedName>
</protein>
<dbReference type="Gene3D" id="3.40.190.170">
    <property type="entry name" value="Bacterial extracellular solute-binding protein, family 7"/>
    <property type="match status" value="1"/>
</dbReference>
<keyword evidence="6" id="KW-1185">Reference proteome</keyword>
<dbReference type="PANTHER" id="PTHR33376">
    <property type="match status" value="1"/>
</dbReference>
<proteinExistence type="predicted"/>
<dbReference type="RefSeq" id="WP_078605066.1">
    <property type="nucleotide sequence ID" value="NZ_MPZV01000002.1"/>
</dbReference>
<evidence type="ECO:0000256" key="1">
    <source>
        <dbReference type="ARBA" id="ARBA00004418"/>
    </source>
</evidence>
<dbReference type="NCBIfam" id="NF037995">
    <property type="entry name" value="TRAP_S1"/>
    <property type="match status" value="1"/>
</dbReference>
<dbReference type="Proteomes" id="UP000190787">
    <property type="component" value="Unassembled WGS sequence"/>
</dbReference>
<dbReference type="InterPro" id="IPR038404">
    <property type="entry name" value="TRAP_DctP_sf"/>
</dbReference>
<feature type="chain" id="PRO_5045775872" evidence="4">
    <location>
        <begin position="24"/>
        <end position="327"/>
    </location>
</feature>
<dbReference type="Pfam" id="PF03480">
    <property type="entry name" value="DctP"/>
    <property type="match status" value="1"/>
</dbReference>
<keyword evidence="2 4" id="KW-0732">Signal</keyword>
<evidence type="ECO:0000313" key="6">
    <source>
        <dbReference type="Proteomes" id="UP000190787"/>
    </source>
</evidence>
<dbReference type="SUPFAM" id="SSF53850">
    <property type="entry name" value="Periplasmic binding protein-like II"/>
    <property type="match status" value="1"/>
</dbReference>